<sequence>MSKRFGMENCKSVGIPLQPYRELDPDPAGEAHDPSLQFQEIVGALLFVTRCCRPHVSYAVNKLSRYFQNYEKKHMDAAKEDTSMARVKREPVTFILCLLVAAAAGAGIGMGIYLSHEVNELEISQLEIERTLDDLENKVMQNSAHIKMLQDEIKKMSFEVNKLIQDINLFREKIIEIQYLVSYISSRLLIGRGYYKIHEDSGGRKE</sequence>
<dbReference type="AlphaFoldDB" id="A0A8J2PYD4"/>
<keyword evidence="2" id="KW-0472">Membrane</keyword>
<dbReference type="EMBL" id="CAJVCH010571630">
    <property type="protein sequence ID" value="CAG7838034.1"/>
    <property type="molecule type" value="Genomic_DNA"/>
</dbReference>
<dbReference type="Proteomes" id="UP000708208">
    <property type="component" value="Unassembled WGS sequence"/>
</dbReference>
<feature type="coiled-coil region" evidence="1">
    <location>
        <begin position="118"/>
        <end position="166"/>
    </location>
</feature>
<evidence type="ECO:0000256" key="1">
    <source>
        <dbReference type="SAM" id="Coils"/>
    </source>
</evidence>
<gene>
    <name evidence="3" type="ORF">AFUS01_LOCUS47053</name>
</gene>
<name>A0A8J2PYD4_9HEXA</name>
<keyword evidence="4" id="KW-1185">Reference proteome</keyword>
<keyword evidence="1" id="KW-0175">Coiled coil</keyword>
<evidence type="ECO:0000313" key="3">
    <source>
        <dbReference type="EMBL" id="CAG7838034.1"/>
    </source>
</evidence>
<accession>A0A8J2PYD4</accession>
<evidence type="ECO:0000256" key="2">
    <source>
        <dbReference type="SAM" id="Phobius"/>
    </source>
</evidence>
<keyword evidence="2" id="KW-0812">Transmembrane</keyword>
<comment type="caution">
    <text evidence="3">The sequence shown here is derived from an EMBL/GenBank/DDBJ whole genome shotgun (WGS) entry which is preliminary data.</text>
</comment>
<reference evidence="3" key="1">
    <citation type="submission" date="2021-06" db="EMBL/GenBank/DDBJ databases">
        <authorList>
            <person name="Hodson N. C."/>
            <person name="Mongue J. A."/>
            <person name="Jaron S. K."/>
        </authorList>
    </citation>
    <scope>NUCLEOTIDE SEQUENCE</scope>
</reference>
<organism evidence="3 4">
    <name type="scientific">Allacma fusca</name>
    <dbReference type="NCBI Taxonomy" id="39272"/>
    <lineage>
        <taxon>Eukaryota</taxon>
        <taxon>Metazoa</taxon>
        <taxon>Ecdysozoa</taxon>
        <taxon>Arthropoda</taxon>
        <taxon>Hexapoda</taxon>
        <taxon>Collembola</taxon>
        <taxon>Symphypleona</taxon>
        <taxon>Sminthuridae</taxon>
        <taxon>Allacma</taxon>
    </lineage>
</organism>
<protein>
    <submittedName>
        <fullName evidence="3">Uncharacterized protein</fullName>
    </submittedName>
</protein>
<evidence type="ECO:0000313" key="4">
    <source>
        <dbReference type="Proteomes" id="UP000708208"/>
    </source>
</evidence>
<proteinExistence type="predicted"/>
<feature type="transmembrane region" description="Helical" evidence="2">
    <location>
        <begin position="92"/>
        <end position="114"/>
    </location>
</feature>
<keyword evidence="2" id="KW-1133">Transmembrane helix</keyword>